<dbReference type="SMART" id="SM00850">
    <property type="entry name" value="LytTR"/>
    <property type="match status" value="1"/>
</dbReference>
<dbReference type="Pfam" id="PF04397">
    <property type="entry name" value="LytTR"/>
    <property type="match status" value="1"/>
</dbReference>
<evidence type="ECO:0000313" key="4">
    <source>
        <dbReference type="EMBL" id="ASK61004.1"/>
    </source>
</evidence>
<evidence type="ECO:0000259" key="3">
    <source>
        <dbReference type="PROSITE" id="PS50930"/>
    </source>
</evidence>
<dbReference type="PROSITE" id="PS50110">
    <property type="entry name" value="RESPONSE_REGULATORY"/>
    <property type="match status" value="1"/>
</dbReference>
<dbReference type="KEGG" id="vil:CFK37_01640"/>
<dbReference type="SMART" id="SM00448">
    <property type="entry name" value="REC"/>
    <property type="match status" value="1"/>
</dbReference>
<dbReference type="Gene3D" id="2.20.25.10">
    <property type="match status" value="1"/>
</dbReference>
<organism evidence="4 5">
    <name type="scientific">Virgibacillus phasianinus</name>
    <dbReference type="NCBI Taxonomy" id="2017483"/>
    <lineage>
        <taxon>Bacteria</taxon>
        <taxon>Bacillati</taxon>
        <taxon>Bacillota</taxon>
        <taxon>Bacilli</taxon>
        <taxon>Bacillales</taxon>
        <taxon>Bacillaceae</taxon>
        <taxon>Virgibacillus</taxon>
    </lineage>
</organism>
<keyword evidence="1" id="KW-0597">Phosphoprotein</keyword>
<feature type="domain" description="HTH LytTR-type" evidence="3">
    <location>
        <begin position="141"/>
        <end position="246"/>
    </location>
</feature>
<evidence type="ECO:0000259" key="2">
    <source>
        <dbReference type="PROSITE" id="PS50110"/>
    </source>
</evidence>
<feature type="domain" description="Response regulatory" evidence="2">
    <location>
        <begin position="7"/>
        <end position="121"/>
    </location>
</feature>
<dbReference type="PANTHER" id="PTHR37299">
    <property type="entry name" value="TRANSCRIPTIONAL REGULATOR-RELATED"/>
    <property type="match status" value="1"/>
</dbReference>
<dbReference type="InterPro" id="IPR046947">
    <property type="entry name" value="LytR-like"/>
</dbReference>
<dbReference type="PANTHER" id="PTHR37299:SF1">
    <property type="entry name" value="STAGE 0 SPORULATION PROTEIN A HOMOLOG"/>
    <property type="match status" value="1"/>
</dbReference>
<dbReference type="GO" id="GO:0000156">
    <property type="term" value="F:phosphorelay response regulator activity"/>
    <property type="evidence" value="ECO:0007669"/>
    <property type="project" value="InterPro"/>
</dbReference>
<dbReference type="GO" id="GO:0003677">
    <property type="term" value="F:DNA binding"/>
    <property type="evidence" value="ECO:0007669"/>
    <property type="project" value="UniProtKB-KW"/>
</dbReference>
<proteinExistence type="predicted"/>
<keyword evidence="4" id="KW-0238">DNA-binding</keyword>
<protein>
    <submittedName>
        <fullName evidence="4">DNA-binding response regulator</fullName>
    </submittedName>
</protein>
<dbReference type="PROSITE" id="PS50930">
    <property type="entry name" value="HTH_LYTTR"/>
    <property type="match status" value="1"/>
</dbReference>
<reference evidence="4 5" key="1">
    <citation type="submission" date="2017-07" db="EMBL/GenBank/DDBJ databases">
        <title>Virgibacillus sp. LM2416.</title>
        <authorList>
            <person name="Tak E.J."/>
            <person name="Bae J.-W."/>
        </authorList>
    </citation>
    <scope>NUCLEOTIDE SEQUENCE [LARGE SCALE GENOMIC DNA]</scope>
    <source>
        <strain evidence="4 5">LM2416</strain>
    </source>
</reference>
<dbReference type="InterPro" id="IPR001789">
    <property type="entry name" value="Sig_transdc_resp-reg_receiver"/>
</dbReference>
<dbReference type="InterPro" id="IPR011006">
    <property type="entry name" value="CheY-like_superfamily"/>
</dbReference>
<evidence type="ECO:0000313" key="5">
    <source>
        <dbReference type="Proteomes" id="UP000198312"/>
    </source>
</evidence>
<evidence type="ECO:0000256" key="1">
    <source>
        <dbReference type="PROSITE-ProRule" id="PRU00169"/>
    </source>
</evidence>
<dbReference type="Gene3D" id="3.40.50.2300">
    <property type="match status" value="1"/>
</dbReference>
<sequence>MSSKKLKVIIIDDELYSREELKHLLSNHPSIMIVAEAESGEKGLEKSLTLKPDILFVDIEMSDMSGMEMVAALDNMKNPPKVVFATAYSDYAVKAFRYGAVDYLLKPFSDEEVAETVQRLEKIVFVSDEKRVNKEKPNGKLAVEEDGKIVYLTPQDVIYCNHQQRETVIHTKQHTYHVKSTLKELEVKLAGYSFYRTHKSFLVNLKEVEQLIPWFNGAYELKLNNLEEKIPVSRNYVKTLREQLEL</sequence>
<dbReference type="Proteomes" id="UP000198312">
    <property type="component" value="Chromosome"/>
</dbReference>
<dbReference type="SUPFAM" id="SSF52172">
    <property type="entry name" value="CheY-like"/>
    <property type="match status" value="1"/>
</dbReference>
<feature type="modified residue" description="4-aspartylphosphate" evidence="1">
    <location>
        <position position="58"/>
    </location>
</feature>
<dbReference type="Gene3D" id="2.40.50.40">
    <property type="match status" value="1"/>
</dbReference>
<dbReference type="EMBL" id="CP022315">
    <property type="protein sequence ID" value="ASK61004.1"/>
    <property type="molecule type" value="Genomic_DNA"/>
</dbReference>
<gene>
    <name evidence="4" type="ORF">CFK37_01640</name>
</gene>
<keyword evidence="5" id="KW-1185">Reference proteome</keyword>
<dbReference type="OrthoDB" id="9809318at2"/>
<dbReference type="AlphaFoldDB" id="A0A220TYD9"/>
<dbReference type="CDD" id="cd17532">
    <property type="entry name" value="REC_LytTR_AlgR-like"/>
    <property type="match status" value="1"/>
</dbReference>
<name>A0A220TYD9_9BACI</name>
<dbReference type="Pfam" id="PF00072">
    <property type="entry name" value="Response_reg"/>
    <property type="match status" value="1"/>
</dbReference>
<accession>A0A220TYD9</accession>
<dbReference type="InterPro" id="IPR007492">
    <property type="entry name" value="LytTR_DNA-bd_dom"/>
</dbReference>